<dbReference type="AlphaFoldDB" id="A0A9P4SDP1"/>
<accession>A0A9P4SDP1</accession>
<dbReference type="OrthoDB" id="5419821at2759"/>
<dbReference type="PANTHER" id="PTHR39639:SF1">
    <property type="entry name" value="DUF262 DOMAIN-CONTAINING PROTEIN"/>
    <property type="match status" value="1"/>
</dbReference>
<evidence type="ECO:0000313" key="1">
    <source>
        <dbReference type="EMBL" id="KAF2839870.1"/>
    </source>
</evidence>
<name>A0A9P4SDP1_9PEZI</name>
<gene>
    <name evidence="1" type="ORF">M501DRAFT_909464</name>
</gene>
<reference evidence="1" key="1">
    <citation type="journal article" date="2020" name="Stud. Mycol.">
        <title>101 Dothideomycetes genomes: a test case for predicting lifestyles and emergence of pathogens.</title>
        <authorList>
            <person name="Haridas S."/>
            <person name="Albert R."/>
            <person name="Binder M."/>
            <person name="Bloem J."/>
            <person name="Labutti K."/>
            <person name="Salamov A."/>
            <person name="Andreopoulos B."/>
            <person name="Baker S."/>
            <person name="Barry K."/>
            <person name="Bills G."/>
            <person name="Bluhm B."/>
            <person name="Cannon C."/>
            <person name="Castanera R."/>
            <person name="Culley D."/>
            <person name="Daum C."/>
            <person name="Ezra D."/>
            <person name="Gonzalez J."/>
            <person name="Henrissat B."/>
            <person name="Kuo A."/>
            <person name="Liang C."/>
            <person name="Lipzen A."/>
            <person name="Lutzoni F."/>
            <person name="Magnuson J."/>
            <person name="Mondo S."/>
            <person name="Nolan M."/>
            <person name="Ohm R."/>
            <person name="Pangilinan J."/>
            <person name="Park H.-J."/>
            <person name="Ramirez L."/>
            <person name="Alfaro M."/>
            <person name="Sun H."/>
            <person name="Tritt A."/>
            <person name="Yoshinaga Y."/>
            <person name="Zwiers L.-H."/>
            <person name="Turgeon B."/>
            <person name="Goodwin S."/>
            <person name="Spatafora J."/>
            <person name="Crous P."/>
            <person name="Grigoriev I."/>
        </authorList>
    </citation>
    <scope>NUCLEOTIDE SEQUENCE</scope>
    <source>
        <strain evidence="1">CBS 101060</strain>
    </source>
</reference>
<feature type="non-terminal residue" evidence="1">
    <location>
        <position position="1"/>
    </location>
</feature>
<organism evidence="1 2">
    <name type="scientific">Patellaria atrata CBS 101060</name>
    <dbReference type="NCBI Taxonomy" id="1346257"/>
    <lineage>
        <taxon>Eukaryota</taxon>
        <taxon>Fungi</taxon>
        <taxon>Dikarya</taxon>
        <taxon>Ascomycota</taxon>
        <taxon>Pezizomycotina</taxon>
        <taxon>Dothideomycetes</taxon>
        <taxon>Dothideomycetes incertae sedis</taxon>
        <taxon>Patellariales</taxon>
        <taxon>Patellariaceae</taxon>
        <taxon>Patellaria</taxon>
    </lineage>
</organism>
<dbReference type="Proteomes" id="UP000799429">
    <property type="component" value="Unassembled WGS sequence"/>
</dbReference>
<dbReference type="PANTHER" id="PTHR39639">
    <property type="entry name" value="CHROMOSOME 16, WHOLE GENOME SHOTGUN SEQUENCE"/>
    <property type="match status" value="1"/>
</dbReference>
<comment type="caution">
    <text evidence="1">The sequence shown here is derived from an EMBL/GenBank/DDBJ whole genome shotgun (WGS) entry which is preliminary data.</text>
</comment>
<proteinExistence type="predicted"/>
<evidence type="ECO:0008006" key="3">
    <source>
        <dbReference type="Google" id="ProtNLM"/>
    </source>
</evidence>
<protein>
    <recommendedName>
        <fullName evidence="3">DUF262 domain-containing protein</fullName>
    </recommendedName>
</protein>
<dbReference type="EMBL" id="MU006094">
    <property type="protein sequence ID" value="KAF2839870.1"/>
    <property type="molecule type" value="Genomic_DNA"/>
</dbReference>
<feature type="non-terminal residue" evidence="1">
    <location>
        <position position="300"/>
    </location>
</feature>
<sequence>ENFYIPPIIFNLKPIVRADGTPVFKRVCVDGKQRLSSVHAFMKGDIPVLDKRGRKCFIRFYCYKKDANGREFRQKSRLVLPPESARRFSKKTFLCQEYNNLTHEQEEDLFGRVQKGVQLTPAEKLRATTGSWQKFAKLFEQDFSTVVNLSTTARSLGFRHILACFSQIMELQKPAKDNRVPTIKTNAMDTERLLKKPELLDMPTRSHLSRVFSTFKTLIQKDPKVFENNNYRKAKNFAPVEIVAVACLISMYGDTRDHDTLLGDIAYMRTFLRAELPDLRMYTTTWNSIWKYLDNLESYR</sequence>
<evidence type="ECO:0000313" key="2">
    <source>
        <dbReference type="Proteomes" id="UP000799429"/>
    </source>
</evidence>
<keyword evidence="2" id="KW-1185">Reference proteome</keyword>